<evidence type="ECO:0000313" key="4">
    <source>
        <dbReference type="Proteomes" id="UP000578112"/>
    </source>
</evidence>
<evidence type="ECO:0000313" key="3">
    <source>
        <dbReference type="EMBL" id="MBB4764499.1"/>
    </source>
</evidence>
<accession>A0A7W7I164</accession>
<evidence type="ECO:0000256" key="1">
    <source>
        <dbReference type="ARBA" id="ARBA00023125"/>
    </source>
</evidence>
<name>A0A7W7I164_9ACTN</name>
<proteinExistence type="predicted"/>
<dbReference type="InterPro" id="IPR000792">
    <property type="entry name" value="Tscrpt_reg_LuxR_C"/>
</dbReference>
<keyword evidence="1 3" id="KW-0238">DNA-binding</keyword>
<dbReference type="InterPro" id="IPR016032">
    <property type="entry name" value="Sig_transdc_resp-reg_C-effctor"/>
</dbReference>
<dbReference type="SUPFAM" id="SSF46894">
    <property type="entry name" value="C-terminal effector domain of the bipartite response regulators"/>
    <property type="match status" value="1"/>
</dbReference>
<dbReference type="Gene3D" id="3.40.50.2300">
    <property type="match status" value="1"/>
</dbReference>
<dbReference type="GO" id="GO:0006355">
    <property type="term" value="P:regulation of DNA-templated transcription"/>
    <property type="evidence" value="ECO:0007669"/>
    <property type="project" value="InterPro"/>
</dbReference>
<reference evidence="3 4" key="1">
    <citation type="submission" date="2020-08" db="EMBL/GenBank/DDBJ databases">
        <title>Sequencing the genomes of 1000 actinobacteria strains.</title>
        <authorList>
            <person name="Klenk H.-P."/>
        </authorList>
    </citation>
    <scope>NUCLEOTIDE SEQUENCE [LARGE SCALE GENOMIC DNA]</scope>
    <source>
        <strain evidence="3 4">DSM 43149</strain>
    </source>
</reference>
<dbReference type="InterPro" id="IPR039420">
    <property type="entry name" value="WalR-like"/>
</dbReference>
<sequence length="202" mass="21639">MLVRVAVSDPLPLFRRGVVAVLSEAGFATETPDDLLAWALDGERRIVLLTLHSSSDWALLSALGAARTGLVVVATLEAPSTALYVRAVLAGAAATMRRDATPEDIREVFAAAASGRSLLPTEVVRELSGTPGARTPADPAPPPEREIDWLRQLAGGDSVRAVADRAGYSERMMFRLLRDLYTRLGTANRTEALIHAQGKGWL</sequence>
<comment type="caution">
    <text evidence="3">The sequence shown here is derived from an EMBL/GenBank/DDBJ whole genome shotgun (WGS) entry which is preliminary data.</text>
</comment>
<evidence type="ECO:0000259" key="2">
    <source>
        <dbReference type="SMART" id="SM00421"/>
    </source>
</evidence>
<dbReference type="EMBL" id="JACHNH010000001">
    <property type="protein sequence ID" value="MBB4764499.1"/>
    <property type="molecule type" value="Genomic_DNA"/>
</dbReference>
<dbReference type="GO" id="GO:0003677">
    <property type="term" value="F:DNA binding"/>
    <property type="evidence" value="ECO:0007669"/>
    <property type="project" value="UniProtKB-KW"/>
</dbReference>
<dbReference type="AlphaFoldDB" id="A0A7W7I164"/>
<gene>
    <name evidence="3" type="ORF">BJ971_005055</name>
</gene>
<feature type="domain" description="HTH luxR-type" evidence="2">
    <location>
        <begin position="139"/>
        <end position="196"/>
    </location>
</feature>
<dbReference type="Proteomes" id="UP000578112">
    <property type="component" value="Unassembled WGS sequence"/>
</dbReference>
<keyword evidence="4" id="KW-1185">Reference proteome</keyword>
<protein>
    <submittedName>
        <fullName evidence="3">DNA-binding NarL/FixJ family response regulator</fullName>
    </submittedName>
</protein>
<organism evidence="3 4">
    <name type="scientific">Actinoplanes digitatis</name>
    <dbReference type="NCBI Taxonomy" id="1868"/>
    <lineage>
        <taxon>Bacteria</taxon>
        <taxon>Bacillati</taxon>
        <taxon>Actinomycetota</taxon>
        <taxon>Actinomycetes</taxon>
        <taxon>Micromonosporales</taxon>
        <taxon>Micromonosporaceae</taxon>
        <taxon>Actinoplanes</taxon>
    </lineage>
</organism>
<dbReference type="SMART" id="SM00421">
    <property type="entry name" value="HTH_LUXR"/>
    <property type="match status" value="1"/>
</dbReference>
<dbReference type="PANTHER" id="PTHR43214">
    <property type="entry name" value="TWO-COMPONENT RESPONSE REGULATOR"/>
    <property type="match status" value="1"/>
</dbReference>
<dbReference type="RefSeq" id="WP_184995685.1">
    <property type="nucleotide sequence ID" value="NZ_JACHNH010000001.1"/>
</dbReference>